<dbReference type="Proteomes" id="UP001346869">
    <property type="component" value="Unassembled WGS sequence"/>
</dbReference>
<protein>
    <submittedName>
        <fullName evidence="1">Uncharacterized protein</fullName>
    </submittedName>
</protein>
<evidence type="ECO:0000313" key="1">
    <source>
        <dbReference type="EMBL" id="KAK5857316.1"/>
    </source>
</evidence>
<sequence>MGEGLSVPLPPYLSPPYFSMLSGSLSTQPPASSHRGLWGSWAPGPAIVLAWEESPERALKAGEREY</sequence>
<accession>A0AAN7XAY4</accession>
<organism evidence="1 2">
    <name type="scientific">Eleginops maclovinus</name>
    <name type="common">Patagonian blennie</name>
    <name type="synonym">Eleginus maclovinus</name>
    <dbReference type="NCBI Taxonomy" id="56733"/>
    <lineage>
        <taxon>Eukaryota</taxon>
        <taxon>Metazoa</taxon>
        <taxon>Chordata</taxon>
        <taxon>Craniata</taxon>
        <taxon>Vertebrata</taxon>
        <taxon>Euteleostomi</taxon>
        <taxon>Actinopterygii</taxon>
        <taxon>Neopterygii</taxon>
        <taxon>Teleostei</taxon>
        <taxon>Neoteleostei</taxon>
        <taxon>Acanthomorphata</taxon>
        <taxon>Eupercaria</taxon>
        <taxon>Perciformes</taxon>
        <taxon>Notothenioidei</taxon>
        <taxon>Eleginopidae</taxon>
        <taxon>Eleginops</taxon>
    </lineage>
</organism>
<dbReference type="EMBL" id="JAUZQC010000016">
    <property type="protein sequence ID" value="KAK5857316.1"/>
    <property type="molecule type" value="Genomic_DNA"/>
</dbReference>
<dbReference type="AlphaFoldDB" id="A0AAN7XAY4"/>
<gene>
    <name evidence="1" type="ORF">PBY51_010570</name>
</gene>
<reference evidence="1 2" key="1">
    <citation type="journal article" date="2023" name="Genes (Basel)">
        <title>Chromosome-Level Genome Assembly and Circadian Gene Repertoire of the Patagonia Blennie Eleginops maclovinus-The Closest Ancestral Proxy of Antarctic Cryonotothenioids.</title>
        <authorList>
            <person name="Cheng C.C."/>
            <person name="Rivera-Colon A.G."/>
            <person name="Minhas B.F."/>
            <person name="Wilson L."/>
            <person name="Rayamajhi N."/>
            <person name="Vargas-Chacoff L."/>
            <person name="Catchen J.M."/>
        </authorList>
    </citation>
    <scope>NUCLEOTIDE SEQUENCE [LARGE SCALE GENOMIC DNA]</scope>
    <source>
        <strain evidence="1">JMC-PN-2008</strain>
    </source>
</reference>
<proteinExistence type="predicted"/>
<comment type="caution">
    <text evidence="1">The sequence shown here is derived from an EMBL/GenBank/DDBJ whole genome shotgun (WGS) entry which is preliminary data.</text>
</comment>
<evidence type="ECO:0000313" key="2">
    <source>
        <dbReference type="Proteomes" id="UP001346869"/>
    </source>
</evidence>
<reference evidence="1 2" key="2">
    <citation type="journal article" date="2023" name="Mol. Biol. Evol.">
        <title>Genomics of Secondarily Temperate Adaptation in the Only Non-Antarctic Icefish.</title>
        <authorList>
            <person name="Rivera-Colon A.G."/>
            <person name="Rayamajhi N."/>
            <person name="Minhas B.F."/>
            <person name="Madrigal G."/>
            <person name="Bilyk K.T."/>
            <person name="Yoon V."/>
            <person name="Hune M."/>
            <person name="Gregory S."/>
            <person name="Cheng C.H.C."/>
            <person name="Catchen J.M."/>
        </authorList>
    </citation>
    <scope>NUCLEOTIDE SEQUENCE [LARGE SCALE GENOMIC DNA]</scope>
    <source>
        <strain evidence="1">JMC-PN-2008</strain>
    </source>
</reference>
<keyword evidence="2" id="KW-1185">Reference proteome</keyword>
<name>A0AAN7XAY4_ELEMC</name>